<evidence type="ECO:0000313" key="1">
    <source>
        <dbReference type="EMBL" id="CDM04750.1"/>
    </source>
</evidence>
<gene>
    <name evidence="1" type="ORF">BN890_23360</name>
</gene>
<proteinExistence type="predicted"/>
<dbReference type="Proteomes" id="UP000019380">
    <property type="component" value="Unassembled WGS sequence"/>
</dbReference>
<sequence>MKVVEEEIQEPEDVRDLPVLFFSPYSFTKDYSVLFSSFIFFNF</sequence>
<dbReference type="EMBL" id="CBXG010000027">
    <property type="protein sequence ID" value="CDM04750.1"/>
    <property type="molecule type" value="Genomic_DNA"/>
</dbReference>
<reference evidence="1 2" key="1">
    <citation type="submission" date="2013-12" db="EMBL/GenBank/DDBJ databases">
        <title>Improved hybrid genome assemblies of Bacteroides xylanisolvens SD CC 1b and Bacteroides xylanisolvens SD CC 2a using Illumina and 454 Sequencing.</title>
        <authorList>
            <person name="Ramaraj T."/>
            <person name="Sundararajan A."/>
            <person name="Mudge J."/>
            <person name="Schilkey F.D."/>
            <person name="Delvecchio V."/>
            <person name="Donlon M."/>
            <person name="Ziemer C."/>
        </authorList>
    </citation>
    <scope>NUCLEOTIDE SEQUENCE [LARGE SCALE GENOMIC DNA]</scope>
</reference>
<comment type="caution">
    <text evidence="1">The sequence shown here is derived from an EMBL/GenBank/DDBJ whole genome shotgun (WGS) entry which is preliminary data.</text>
</comment>
<dbReference type="AlphaFoldDB" id="W6PLA0"/>
<name>W6PLA0_9BACE</name>
<organism evidence="1 2">
    <name type="scientific">Bacteroides xylanisolvens SD CC 1b</name>
    <dbReference type="NCBI Taxonomy" id="702447"/>
    <lineage>
        <taxon>Bacteria</taxon>
        <taxon>Pseudomonadati</taxon>
        <taxon>Bacteroidota</taxon>
        <taxon>Bacteroidia</taxon>
        <taxon>Bacteroidales</taxon>
        <taxon>Bacteroidaceae</taxon>
        <taxon>Bacteroides</taxon>
    </lineage>
</organism>
<evidence type="ECO:0000313" key="2">
    <source>
        <dbReference type="Proteomes" id="UP000019380"/>
    </source>
</evidence>
<accession>W6PLA0</accession>
<protein>
    <submittedName>
        <fullName evidence="1">Uncharacterized protein</fullName>
    </submittedName>
</protein>